<reference evidence="2 3" key="1">
    <citation type="submission" date="2016-10" db="EMBL/GenBank/DDBJ databases">
        <authorList>
            <person name="de Groot N.N."/>
        </authorList>
    </citation>
    <scope>NUCLEOTIDE SEQUENCE [LARGE SCALE GENOMIC DNA]</scope>
    <source>
        <strain evidence="2 3">CGMCC 1.10825</strain>
    </source>
</reference>
<protein>
    <recommendedName>
        <fullName evidence="4">DUF4129 domain-containing protein</fullName>
    </recommendedName>
</protein>
<feature type="transmembrane region" description="Helical" evidence="1">
    <location>
        <begin position="111"/>
        <end position="132"/>
    </location>
</feature>
<evidence type="ECO:0000256" key="1">
    <source>
        <dbReference type="SAM" id="Phobius"/>
    </source>
</evidence>
<evidence type="ECO:0000313" key="2">
    <source>
        <dbReference type="EMBL" id="SEH65082.1"/>
    </source>
</evidence>
<proteinExistence type="predicted"/>
<gene>
    <name evidence="2" type="ORF">SAMN02927937_00675</name>
</gene>
<evidence type="ECO:0000313" key="3">
    <source>
        <dbReference type="Proteomes" id="UP000199634"/>
    </source>
</evidence>
<name>A0A1H6JVN1_9FLAO</name>
<evidence type="ECO:0008006" key="4">
    <source>
        <dbReference type="Google" id="ProtNLM"/>
    </source>
</evidence>
<organism evidence="2 3">
    <name type="scientific">Paenimyroides marinum</name>
    <dbReference type="NCBI Taxonomy" id="1159016"/>
    <lineage>
        <taxon>Bacteria</taxon>
        <taxon>Pseudomonadati</taxon>
        <taxon>Bacteroidota</taxon>
        <taxon>Flavobacteriia</taxon>
        <taxon>Flavobacteriales</taxon>
        <taxon>Flavobacteriaceae</taxon>
        <taxon>Paenimyroides</taxon>
    </lineage>
</organism>
<accession>A0A1H6JVN1</accession>
<keyword evidence="1" id="KW-0812">Transmembrane</keyword>
<dbReference type="Proteomes" id="UP000199634">
    <property type="component" value="Unassembled WGS sequence"/>
</dbReference>
<dbReference type="AlphaFoldDB" id="A0A1H6JVN1"/>
<dbReference type="EMBL" id="FNXE01000006">
    <property type="protein sequence ID" value="SEH65082.1"/>
    <property type="molecule type" value="Genomic_DNA"/>
</dbReference>
<dbReference type="STRING" id="1159016.SAMN02927937_00675"/>
<sequence>MLFISSSVFSQTDQPFDTLTNPTEIVTEVTEYSHTDLSKDTLNSILVPLNNETVKQRNLSPDFQENYSGSEFQYDVKKENGFLARLREWWRDFLDWFKTDTDETSYVLDEIINIILAFLLIIALAFLVYYLNKKGFIRLFSKKEEQVISEKFIEENIDRIDFNELTQKAKQENNLRKAIRYYYLWLLKNWSQNELIQYEPNKTTKQYLKEIAVDANKTAFQYVSYIYDNVWYGYHDIPESDFLKIEEHFIQLINKK</sequence>
<keyword evidence="1" id="KW-1133">Transmembrane helix</keyword>
<keyword evidence="1" id="KW-0472">Membrane</keyword>
<keyword evidence="3" id="KW-1185">Reference proteome</keyword>